<evidence type="ECO:0000256" key="1">
    <source>
        <dbReference type="SAM" id="Phobius"/>
    </source>
</evidence>
<gene>
    <name evidence="2" type="ORF">K435DRAFT_425234</name>
</gene>
<name>A0A4S8L571_DENBC</name>
<evidence type="ECO:0000313" key="2">
    <source>
        <dbReference type="EMBL" id="THU83551.1"/>
    </source>
</evidence>
<keyword evidence="1" id="KW-0812">Transmembrane</keyword>
<protein>
    <submittedName>
        <fullName evidence="2">Uncharacterized protein</fullName>
    </submittedName>
</protein>
<accession>A0A4S8L571</accession>
<dbReference type="Proteomes" id="UP000297245">
    <property type="component" value="Unassembled WGS sequence"/>
</dbReference>
<organism evidence="2 3">
    <name type="scientific">Dendrothele bispora (strain CBS 962.96)</name>
    <dbReference type="NCBI Taxonomy" id="1314807"/>
    <lineage>
        <taxon>Eukaryota</taxon>
        <taxon>Fungi</taxon>
        <taxon>Dikarya</taxon>
        <taxon>Basidiomycota</taxon>
        <taxon>Agaricomycotina</taxon>
        <taxon>Agaricomycetes</taxon>
        <taxon>Agaricomycetidae</taxon>
        <taxon>Agaricales</taxon>
        <taxon>Agaricales incertae sedis</taxon>
        <taxon>Dendrothele</taxon>
    </lineage>
</organism>
<proteinExistence type="predicted"/>
<reference evidence="2 3" key="1">
    <citation type="journal article" date="2019" name="Nat. Ecol. Evol.">
        <title>Megaphylogeny resolves global patterns of mushroom evolution.</title>
        <authorList>
            <person name="Varga T."/>
            <person name="Krizsan K."/>
            <person name="Foldi C."/>
            <person name="Dima B."/>
            <person name="Sanchez-Garcia M."/>
            <person name="Sanchez-Ramirez S."/>
            <person name="Szollosi G.J."/>
            <person name="Szarkandi J.G."/>
            <person name="Papp V."/>
            <person name="Albert L."/>
            <person name="Andreopoulos W."/>
            <person name="Angelini C."/>
            <person name="Antonin V."/>
            <person name="Barry K.W."/>
            <person name="Bougher N.L."/>
            <person name="Buchanan P."/>
            <person name="Buyck B."/>
            <person name="Bense V."/>
            <person name="Catcheside P."/>
            <person name="Chovatia M."/>
            <person name="Cooper J."/>
            <person name="Damon W."/>
            <person name="Desjardin D."/>
            <person name="Finy P."/>
            <person name="Geml J."/>
            <person name="Haridas S."/>
            <person name="Hughes K."/>
            <person name="Justo A."/>
            <person name="Karasinski D."/>
            <person name="Kautmanova I."/>
            <person name="Kiss B."/>
            <person name="Kocsube S."/>
            <person name="Kotiranta H."/>
            <person name="LaButti K.M."/>
            <person name="Lechner B.E."/>
            <person name="Liimatainen K."/>
            <person name="Lipzen A."/>
            <person name="Lukacs Z."/>
            <person name="Mihaltcheva S."/>
            <person name="Morgado L.N."/>
            <person name="Niskanen T."/>
            <person name="Noordeloos M.E."/>
            <person name="Ohm R.A."/>
            <person name="Ortiz-Santana B."/>
            <person name="Ovrebo C."/>
            <person name="Racz N."/>
            <person name="Riley R."/>
            <person name="Savchenko A."/>
            <person name="Shiryaev A."/>
            <person name="Soop K."/>
            <person name="Spirin V."/>
            <person name="Szebenyi C."/>
            <person name="Tomsovsky M."/>
            <person name="Tulloss R.E."/>
            <person name="Uehling J."/>
            <person name="Grigoriev I.V."/>
            <person name="Vagvolgyi C."/>
            <person name="Papp T."/>
            <person name="Martin F.M."/>
            <person name="Miettinen O."/>
            <person name="Hibbett D.S."/>
            <person name="Nagy L.G."/>
        </authorList>
    </citation>
    <scope>NUCLEOTIDE SEQUENCE [LARGE SCALE GENOMIC DNA]</scope>
    <source>
        <strain evidence="2 3">CBS 962.96</strain>
    </source>
</reference>
<evidence type="ECO:0000313" key="3">
    <source>
        <dbReference type="Proteomes" id="UP000297245"/>
    </source>
</evidence>
<keyword evidence="1" id="KW-0472">Membrane</keyword>
<dbReference type="AlphaFoldDB" id="A0A4S8L571"/>
<sequence>MDDQQLENPDETGDKSLADSISRYKIAIIVVVIGIILIIVIAYLIHRPPTTLLATYARWNRLMREYAGLAWRSNLSY</sequence>
<keyword evidence="1" id="KW-1133">Transmembrane helix</keyword>
<keyword evidence="3" id="KW-1185">Reference proteome</keyword>
<feature type="transmembrane region" description="Helical" evidence="1">
    <location>
        <begin position="26"/>
        <end position="45"/>
    </location>
</feature>
<dbReference type="EMBL" id="ML179655">
    <property type="protein sequence ID" value="THU83551.1"/>
    <property type="molecule type" value="Genomic_DNA"/>
</dbReference>